<evidence type="ECO:0000256" key="2">
    <source>
        <dbReference type="ARBA" id="ARBA00023012"/>
    </source>
</evidence>
<sequence>MNKKVFIVEDDENILNLMINNLNSWDYLTYSVNDWNNISKEVKYQNPDIVLCDIQLPFKDGFYWIKKIREYSKVPIIVISVSNIDNNVMHAVSLGADDYIMKPFSMNLLVAKIQALLKRVSNSENVIFWADNKYNKLTNEIQNVNGSVILTPTESSMIQILLQNINEFVPNNELLDLLWQGGNYLNDNTLNVNISRLRSKLNQIKIKDSLQNKRGVGYKMVDHE</sequence>
<dbReference type="Gene3D" id="1.10.10.10">
    <property type="entry name" value="Winged helix-like DNA-binding domain superfamily/Winged helix DNA-binding domain"/>
    <property type="match status" value="1"/>
</dbReference>
<name>A0ABY4PG01_9LACO</name>
<evidence type="ECO:0000256" key="5">
    <source>
        <dbReference type="ARBA" id="ARBA00023163"/>
    </source>
</evidence>
<dbReference type="PANTHER" id="PTHR48111">
    <property type="entry name" value="REGULATOR OF RPOS"/>
    <property type="match status" value="1"/>
</dbReference>
<evidence type="ECO:0000256" key="1">
    <source>
        <dbReference type="ARBA" id="ARBA00022553"/>
    </source>
</evidence>
<dbReference type="InterPro" id="IPR036388">
    <property type="entry name" value="WH-like_DNA-bd_sf"/>
</dbReference>
<keyword evidence="2" id="KW-0902">Two-component regulatory system</keyword>
<dbReference type="SMART" id="SM00448">
    <property type="entry name" value="REC"/>
    <property type="match status" value="1"/>
</dbReference>
<dbReference type="InterPro" id="IPR039420">
    <property type="entry name" value="WalR-like"/>
</dbReference>
<evidence type="ECO:0000313" key="11">
    <source>
        <dbReference type="Proteomes" id="UP000831859"/>
    </source>
</evidence>
<keyword evidence="11" id="KW-1185">Reference proteome</keyword>
<organism evidence="10 11">
    <name type="scientific">Apilactobacillus apisilvae</name>
    <dbReference type="NCBI Taxonomy" id="2923364"/>
    <lineage>
        <taxon>Bacteria</taxon>
        <taxon>Bacillati</taxon>
        <taxon>Bacillota</taxon>
        <taxon>Bacilli</taxon>
        <taxon>Lactobacillales</taxon>
        <taxon>Lactobacillaceae</taxon>
        <taxon>Apilactobacillus</taxon>
    </lineage>
</organism>
<proteinExistence type="predicted"/>
<gene>
    <name evidence="10" type="ORF">MOO46_04900</name>
</gene>
<dbReference type="InterPro" id="IPR001789">
    <property type="entry name" value="Sig_transdc_resp-reg_receiver"/>
</dbReference>
<dbReference type="CDD" id="cd00383">
    <property type="entry name" value="trans_reg_C"/>
    <property type="match status" value="1"/>
</dbReference>
<evidence type="ECO:0000256" key="6">
    <source>
        <dbReference type="PROSITE-ProRule" id="PRU00169"/>
    </source>
</evidence>
<dbReference type="Proteomes" id="UP000831859">
    <property type="component" value="Chromosome"/>
</dbReference>
<evidence type="ECO:0000256" key="4">
    <source>
        <dbReference type="ARBA" id="ARBA00023125"/>
    </source>
</evidence>
<feature type="domain" description="Response regulatory" evidence="8">
    <location>
        <begin position="4"/>
        <end position="117"/>
    </location>
</feature>
<protein>
    <submittedName>
        <fullName evidence="10">Response regulator transcription factor</fullName>
    </submittedName>
</protein>
<dbReference type="Gene3D" id="3.40.50.2300">
    <property type="match status" value="1"/>
</dbReference>
<reference evidence="10 11" key="1">
    <citation type="journal article" date="2022" name="Int. J. Syst. Evol. Microbiol.">
        <title>Apilactobacillus apisilvae sp. nov., Nicolia spurrieriana gen. nov. sp. nov., Bombilactobacillus folatiphilus sp. nov. and Bombilactobacillus thymidiniphilus sp. nov., four new lactic acid bacterial isolates from stingless bees Tetragonula carbonaria and Austroplebeia australis.</title>
        <authorList>
            <person name="Oliphant S.A."/>
            <person name="Watson-Haigh N.S."/>
            <person name="Sumby K.M."/>
            <person name="Gardner J."/>
            <person name="Groom S."/>
            <person name="Jiranek V."/>
        </authorList>
    </citation>
    <scope>NUCLEOTIDE SEQUENCE [LARGE SCALE GENOMIC DNA]</scope>
    <source>
        <strain evidence="10 11">SG5_A10</strain>
    </source>
</reference>
<keyword evidence="3" id="KW-0805">Transcription regulation</keyword>
<dbReference type="InterPro" id="IPR001867">
    <property type="entry name" value="OmpR/PhoB-type_DNA-bd"/>
</dbReference>
<evidence type="ECO:0000256" key="3">
    <source>
        <dbReference type="ARBA" id="ARBA00023015"/>
    </source>
</evidence>
<accession>A0ABY4PG01</accession>
<dbReference type="PROSITE" id="PS50110">
    <property type="entry name" value="RESPONSE_REGULATORY"/>
    <property type="match status" value="1"/>
</dbReference>
<dbReference type="SMART" id="SM00862">
    <property type="entry name" value="Trans_reg_C"/>
    <property type="match status" value="1"/>
</dbReference>
<feature type="domain" description="OmpR/PhoB-type" evidence="9">
    <location>
        <begin position="124"/>
        <end position="222"/>
    </location>
</feature>
<dbReference type="PANTHER" id="PTHR48111:SF43">
    <property type="entry name" value="STAGE 0 SPORULATION PROTEIN A HOMOLOG"/>
    <property type="match status" value="1"/>
</dbReference>
<evidence type="ECO:0000259" key="9">
    <source>
        <dbReference type="PROSITE" id="PS51755"/>
    </source>
</evidence>
<dbReference type="EMBL" id="CP093362">
    <property type="protein sequence ID" value="UQS84593.1"/>
    <property type="molecule type" value="Genomic_DNA"/>
</dbReference>
<evidence type="ECO:0000313" key="10">
    <source>
        <dbReference type="EMBL" id="UQS84593.1"/>
    </source>
</evidence>
<dbReference type="InterPro" id="IPR011006">
    <property type="entry name" value="CheY-like_superfamily"/>
</dbReference>
<feature type="DNA-binding region" description="OmpR/PhoB-type" evidence="7">
    <location>
        <begin position="124"/>
        <end position="222"/>
    </location>
</feature>
<keyword evidence="5" id="KW-0804">Transcription</keyword>
<dbReference type="Pfam" id="PF00072">
    <property type="entry name" value="Response_reg"/>
    <property type="match status" value="1"/>
</dbReference>
<dbReference type="RefSeq" id="WP_249510579.1">
    <property type="nucleotide sequence ID" value="NZ_CP093362.1"/>
</dbReference>
<dbReference type="Pfam" id="PF00486">
    <property type="entry name" value="Trans_reg_C"/>
    <property type="match status" value="1"/>
</dbReference>
<keyword evidence="4 7" id="KW-0238">DNA-binding</keyword>
<evidence type="ECO:0000259" key="8">
    <source>
        <dbReference type="PROSITE" id="PS50110"/>
    </source>
</evidence>
<keyword evidence="1 6" id="KW-0597">Phosphoprotein</keyword>
<dbReference type="PROSITE" id="PS51755">
    <property type="entry name" value="OMPR_PHOB"/>
    <property type="match status" value="1"/>
</dbReference>
<dbReference type="SUPFAM" id="SSF52172">
    <property type="entry name" value="CheY-like"/>
    <property type="match status" value="1"/>
</dbReference>
<evidence type="ECO:0000256" key="7">
    <source>
        <dbReference type="PROSITE-ProRule" id="PRU01091"/>
    </source>
</evidence>
<feature type="modified residue" description="4-aspartylphosphate" evidence="6">
    <location>
        <position position="53"/>
    </location>
</feature>